<reference evidence="1" key="1">
    <citation type="submission" date="2022-01" db="EMBL/GenBank/DDBJ databases">
        <title>Paenibacillus spongiae sp. nov., isolated from marine sponge.</title>
        <authorList>
            <person name="Li Z."/>
            <person name="Zhang M."/>
        </authorList>
    </citation>
    <scope>NUCLEOTIDE SEQUENCE</scope>
    <source>
        <strain evidence="1">PHS-Z3</strain>
    </source>
</reference>
<protein>
    <submittedName>
        <fullName evidence="1">DUF4127 family protein</fullName>
    </submittedName>
</protein>
<dbReference type="Pfam" id="PF13552">
    <property type="entry name" value="DUF4127"/>
    <property type="match status" value="1"/>
</dbReference>
<gene>
    <name evidence="1" type="ORF">L1F29_21230</name>
</gene>
<sequence length="526" mass="59047">MNALLYLPLDERPCNYEYPIALARIGELPLSSPPYHLLGNKKTPADPAGIMNWLKESAADADDLIVSIDMLVYGGIVPSRLHHHTEEECLRRLNVLRELKASRPQLRISAFNLIMRTPSYNSDDEEPSYYEQYGASIFRYSWLSDKGTHGDLAADEQLEWKRLQEEIPQAVLTEHLLRRSVNAFINEASIRLVHDGIIDTLIIPLDDNAEYGFTASERNKLIILADQLNLSDRIHIYPGADEVGCTLIARVFCERRNYRPELFTRYSSTLGPTIIPCLEDRTLGESIKSQVIAAGGLLADNSHEADFILMVHSPAAGQDAVANAAAPLSTRHRSYFSEVNIREFTAAIENYLDRGRTVALADVAALNGSDHSLMQLLSRSGLLSRLHAYAGWNTSGNTLGTVIAHGIIESYFVRPQASESKVRMSSSRSFLIQRLIEDWGYQAIVRSCVLNEHLPALGGNYFSVSECYDAITQIVGDQLKNFAHTYLQDLQPERFEIVDVRMPWKRMFEVGFQISMNDTPVESSRA</sequence>
<dbReference type="InterPro" id="IPR025394">
    <property type="entry name" value="DUF4127"/>
</dbReference>
<keyword evidence="2" id="KW-1185">Reference proteome</keyword>
<dbReference type="RefSeq" id="WP_258384054.1">
    <property type="nucleotide sequence ID" value="NZ_CP091430.1"/>
</dbReference>
<dbReference type="Proteomes" id="UP001057877">
    <property type="component" value="Chromosome"/>
</dbReference>
<dbReference type="EMBL" id="CP091430">
    <property type="protein sequence ID" value="UVI27966.1"/>
    <property type="molecule type" value="Genomic_DNA"/>
</dbReference>
<evidence type="ECO:0000313" key="1">
    <source>
        <dbReference type="EMBL" id="UVI27966.1"/>
    </source>
</evidence>
<evidence type="ECO:0000313" key="2">
    <source>
        <dbReference type="Proteomes" id="UP001057877"/>
    </source>
</evidence>
<proteinExistence type="predicted"/>
<accession>A0ABY5S272</accession>
<organism evidence="1 2">
    <name type="scientific">Paenibacillus spongiae</name>
    <dbReference type="NCBI Taxonomy" id="2909671"/>
    <lineage>
        <taxon>Bacteria</taxon>
        <taxon>Bacillati</taxon>
        <taxon>Bacillota</taxon>
        <taxon>Bacilli</taxon>
        <taxon>Bacillales</taxon>
        <taxon>Paenibacillaceae</taxon>
        <taxon>Paenibacillus</taxon>
    </lineage>
</organism>
<name>A0ABY5S272_9BACL</name>